<accession>A0A2N5UA91</accession>
<reference evidence="1 2" key="1">
    <citation type="submission" date="2017-11" db="EMBL/GenBank/DDBJ databases">
        <title>De novo assembly and phasing of dikaryotic genomes from two isolates of Puccinia coronata f. sp. avenae, the causal agent of oat crown rust.</title>
        <authorList>
            <person name="Miller M.E."/>
            <person name="Zhang Y."/>
            <person name="Omidvar V."/>
            <person name="Sperschneider J."/>
            <person name="Schwessinger B."/>
            <person name="Raley C."/>
            <person name="Palmer J.M."/>
            <person name="Garnica D."/>
            <person name="Upadhyaya N."/>
            <person name="Rathjen J."/>
            <person name="Taylor J.M."/>
            <person name="Park R.F."/>
            <person name="Dodds P.N."/>
            <person name="Hirsch C.D."/>
            <person name="Kianian S.F."/>
            <person name="Figueroa M."/>
        </authorList>
    </citation>
    <scope>NUCLEOTIDE SEQUENCE [LARGE SCALE GENOMIC DNA]</scope>
    <source>
        <strain evidence="1">12NC29</strain>
    </source>
</reference>
<gene>
    <name evidence="1" type="ORF">PCANC_16051</name>
</gene>
<name>A0A2N5UA91_9BASI</name>
<keyword evidence="2" id="KW-1185">Reference proteome</keyword>
<protein>
    <submittedName>
        <fullName evidence="1">Uncharacterized protein</fullName>
    </submittedName>
</protein>
<organism evidence="1 2">
    <name type="scientific">Puccinia coronata f. sp. avenae</name>
    <dbReference type="NCBI Taxonomy" id="200324"/>
    <lineage>
        <taxon>Eukaryota</taxon>
        <taxon>Fungi</taxon>
        <taxon>Dikarya</taxon>
        <taxon>Basidiomycota</taxon>
        <taxon>Pucciniomycotina</taxon>
        <taxon>Pucciniomycetes</taxon>
        <taxon>Pucciniales</taxon>
        <taxon>Pucciniaceae</taxon>
        <taxon>Puccinia</taxon>
    </lineage>
</organism>
<proteinExistence type="predicted"/>
<dbReference type="EMBL" id="PGCJ01000273">
    <property type="protein sequence ID" value="PLW34628.1"/>
    <property type="molecule type" value="Genomic_DNA"/>
</dbReference>
<evidence type="ECO:0000313" key="2">
    <source>
        <dbReference type="Proteomes" id="UP000235388"/>
    </source>
</evidence>
<comment type="caution">
    <text evidence="1">The sequence shown here is derived from an EMBL/GenBank/DDBJ whole genome shotgun (WGS) entry which is preliminary data.</text>
</comment>
<evidence type="ECO:0000313" key="1">
    <source>
        <dbReference type="EMBL" id="PLW34628.1"/>
    </source>
</evidence>
<dbReference type="Proteomes" id="UP000235388">
    <property type="component" value="Unassembled WGS sequence"/>
</dbReference>
<sequence>MVASPSDSRSLDSPTYQNPIDNLRLISEMEWPIKGRVLGYENYRKNFMFPHTNTIKTPQEKPTSCRKTLDMDLTSVTIAPPFKNSAIDLSAFQGLNRSLAPKKAPLTSQTKNLN</sequence>
<dbReference type="AlphaFoldDB" id="A0A2N5UA91"/>